<sequence length="368" mass="39536">MKNFLKLFVFPTLIGLVSGMAILWLMSDNSAAELISSPAPASYASTISRASPSVVNIYSSKPIHPQEVKPSEWLSDPYLKQFFNDQTQPEMERLQSSLGSGVIITEDGQIVTNYHVIADASNILVATSSGKIAQANVIGTDPLTDLALLKINLDHLQPISFSRSILNIGDIVFAIGNPFGIGQTASMGVVSATGRHNVETGLLANFIQTDAAINPGNSGGALVNTRGELVGISTSIFRVNGNFVGIGFAIPLEQVLEVTMSLAQHGRVIRGYLGAEMHEVPVQALMDQHIPEHFGLQISSIDERGPAQLAGLKPGDILISFNQKPLLSARQARMEVIDRKPGETLSVGFYRMGQRHDAEITLGSRPTQ</sequence>
<dbReference type="InterPro" id="IPR036034">
    <property type="entry name" value="PDZ_sf"/>
</dbReference>
<organism evidence="5 6">
    <name type="scientific">Gynuella sunshinyii YC6258</name>
    <dbReference type="NCBI Taxonomy" id="1445510"/>
    <lineage>
        <taxon>Bacteria</taxon>
        <taxon>Pseudomonadati</taxon>
        <taxon>Pseudomonadota</taxon>
        <taxon>Gammaproteobacteria</taxon>
        <taxon>Oceanospirillales</taxon>
        <taxon>Saccharospirillaceae</taxon>
        <taxon>Gynuella</taxon>
    </lineage>
</organism>
<feature type="domain" description="PDZ" evidence="4">
    <location>
        <begin position="257"/>
        <end position="353"/>
    </location>
</feature>
<dbReference type="PROSITE" id="PS50106">
    <property type="entry name" value="PDZ"/>
    <property type="match status" value="1"/>
</dbReference>
<dbReference type="GO" id="GO:0004252">
    <property type="term" value="F:serine-type endopeptidase activity"/>
    <property type="evidence" value="ECO:0007669"/>
    <property type="project" value="InterPro"/>
</dbReference>
<dbReference type="SMART" id="SM00228">
    <property type="entry name" value="PDZ"/>
    <property type="match status" value="1"/>
</dbReference>
<evidence type="ECO:0000256" key="3">
    <source>
        <dbReference type="SAM" id="Phobius"/>
    </source>
</evidence>
<accession>A0A0C5VT41</accession>
<dbReference type="PANTHER" id="PTHR43343:SF3">
    <property type="entry name" value="PROTEASE DO-LIKE 8, CHLOROPLASTIC"/>
    <property type="match status" value="1"/>
</dbReference>
<evidence type="ECO:0000313" key="6">
    <source>
        <dbReference type="Proteomes" id="UP000032266"/>
    </source>
</evidence>
<dbReference type="Pfam" id="PF13365">
    <property type="entry name" value="Trypsin_2"/>
    <property type="match status" value="1"/>
</dbReference>
<dbReference type="EMBL" id="CP007142">
    <property type="protein sequence ID" value="AJQ96498.1"/>
    <property type="molecule type" value="Genomic_DNA"/>
</dbReference>
<keyword evidence="3" id="KW-1133">Transmembrane helix</keyword>
<dbReference type="OrthoDB" id="9758917at2"/>
<keyword evidence="1 5" id="KW-0645">Protease</keyword>
<evidence type="ECO:0000313" key="5">
    <source>
        <dbReference type="EMBL" id="AJQ96498.1"/>
    </source>
</evidence>
<evidence type="ECO:0000256" key="2">
    <source>
        <dbReference type="ARBA" id="ARBA00022801"/>
    </source>
</evidence>
<dbReference type="KEGG" id="gsn:YC6258_04466"/>
<reference evidence="5 6" key="1">
    <citation type="submission" date="2014-01" db="EMBL/GenBank/DDBJ databases">
        <title>Full genme sequencing of cellulolytic bacterium Gynuella sunshinyii YC6258T gen. nov., sp. nov.</title>
        <authorList>
            <person name="Khan H."/>
            <person name="Chung E.J."/>
            <person name="Chung Y.R."/>
        </authorList>
    </citation>
    <scope>NUCLEOTIDE SEQUENCE [LARGE SCALE GENOMIC DNA]</scope>
    <source>
        <strain evidence="5 6">YC6258</strain>
    </source>
</reference>
<dbReference type="PRINTS" id="PR00834">
    <property type="entry name" value="PROTEASES2C"/>
</dbReference>
<dbReference type="SUPFAM" id="SSF50494">
    <property type="entry name" value="Trypsin-like serine proteases"/>
    <property type="match status" value="1"/>
</dbReference>
<dbReference type="InterPro" id="IPR001478">
    <property type="entry name" value="PDZ"/>
</dbReference>
<gene>
    <name evidence="5" type="ORF">YC6258_04466</name>
</gene>
<dbReference type="InterPro" id="IPR009003">
    <property type="entry name" value="Peptidase_S1_PA"/>
</dbReference>
<feature type="transmembrane region" description="Helical" evidence="3">
    <location>
        <begin position="7"/>
        <end position="26"/>
    </location>
</feature>
<protein>
    <submittedName>
        <fullName evidence="5">Trypsin-like serine protease, typically periplasmic, containing C-terminal PDZ domain</fullName>
    </submittedName>
</protein>
<dbReference type="InterPro" id="IPR001940">
    <property type="entry name" value="Peptidase_S1C"/>
</dbReference>
<keyword evidence="6" id="KW-1185">Reference proteome</keyword>
<keyword evidence="3" id="KW-0472">Membrane</keyword>
<dbReference type="HOGENOM" id="CLU_020120_1_2_6"/>
<dbReference type="Proteomes" id="UP000032266">
    <property type="component" value="Chromosome"/>
</dbReference>
<dbReference type="GO" id="GO:0006508">
    <property type="term" value="P:proteolysis"/>
    <property type="evidence" value="ECO:0007669"/>
    <property type="project" value="UniProtKB-KW"/>
</dbReference>
<evidence type="ECO:0000256" key="1">
    <source>
        <dbReference type="ARBA" id="ARBA00022670"/>
    </source>
</evidence>
<dbReference type="Gene3D" id="2.40.10.120">
    <property type="match status" value="1"/>
</dbReference>
<proteinExistence type="predicted"/>
<dbReference type="STRING" id="1445510.YC6258_04466"/>
<name>A0A0C5VT41_9GAMM</name>
<dbReference type="AlphaFoldDB" id="A0A0C5VT41"/>
<keyword evidence="2" id="KW-0378">Hydrolase</keyword>
<dbReference type="PANTHER" id="PTHR43343">
    <property type="entry name" value="PEPTIDASE S12"/>
    <property type="match status" value="1"/>
</dbReference>
<dbReference type="SUPFAM" id="SSF50156">
    <property type="entry name" value="PDZ domain-like"/>
    <property type="match status" value="1"/>
</dbReference>
<dbReference type="Gene3D" id="2.30.42.10">
    <property type="match status" value="1"/>
</dbReference>
<keyword evidence="3" id="KW-0812">Transmembrane</keyword>
<dbReference type="RefSeq" id="WP_044618495.1">
    <property type="nucleotide sequence ID" value="NZ_CP007142.1"/>
</dbReference>
<evidence type="ECO:0000259" key="4">
    <source>
        <dbReference type="PROSITE" id="PS50106"/>
    </source>
</evidence>
<dbReference type="Pfam" id="PF13180">
    <property type="entry name" value="PDZ_2"/>
    <property type="match status" value="1"/>
</dbReference>
<dbReference type="InterPro" id="IPR051201">
    <property type="entry name" value="Chloro_Bact_Ser_Proteases"/>
</dbReference>